<dbReference type="PANTHER" id="PTHR37984:SF5">
    <property type="entry name" value="PROTEIN NYNRIN-LIKE"/>
    <property type="match status" value="1"/>
</dbReference>
<reference evidence="4 5" key="1">
    <citation type="submission" date="2021-07" db="EMBL/GenBank/DDBJ databases">
        <title>The Aristolochia fimbriata genome: insights into angiosperm evolution, floral development and chemical biosynthesis.</title>
        <authorList>
            <person name="Jiao Y."/>
        </authorList>
    </citation>
    <scope>NUCLEOTIDE SEQUENCE [LARGE SCALE GENOMIC DNA]</scope>
    <source>
        <strain evidence="4">IBCAS-2021</strain>
        <tissue evidence="4">Leaf</tissue>
    </source>
</reference>
<dbReference type="GO" id="GO:0003824">
    <property type="term" value="F:catalytic activity"/>
    <property type="evidence" value="ECO:0007669"/>
    <property type="project" value="UniProtKB-KW"/>
</dbReference>
<feature type="compositionally biased region" description="Low complexity" evidence="2">
    <location>
        <begin position="126"/>
        <end position="140"/>
    </location>
</feature>
<feature type="region of interest" description="Disordered" evidence="2">
    <location>
        <begin position="183"/>
        <end position="202"/>
    </location>
</feature>
<feature type="region of interest" description="Disordered" evidence="2">
    <location>
        <begin position="610"/>
        <end position="652"/>
    </location>
</feature>
<feature type="region of interest" description="Disordered" evidence="2">
    <location>
        <begin position="1007"/>
        <end position="1075"/>
    </location>
</feature>
<feature type="region of interest" description="Disordered" evidence="2">
    <location>
        <begin position="673"/>
        <end position="712"/>
    </location>
</feature>
<feature type="compositionally biased region" description="Low complexity" evidence="2">
    <location>
        <begin position="1"/>
        <end position="14"/>
    </location>
</feature>
<evidence type="ECO:0000259" key="3">
    <source>
        <dbReference type="Pfam" id="PF17919"/>
    </source>
</evidence>
<dbReference type="Gene3D" id="3.30.70.270">
    <property type="match status" value="2"/>
</dbReference>
<feature type="compositionally biased region" description="Low complexity" evidence="2">
    <location>
        <begin position="1007"/>
        <end position="1016"/>
    </location>
</feature>
<protein>
    <recommendedName>
        <fullName evidence="3">Reverse transcriptase/retrotransposon-derived protein RNase H-like domain-containing protein</fullName>
    </recommendedName>
</protein>
<dbReference type="Pfam" id="PF17919">
    <property type="entry name" value="RT_RNaseH_2"/>
    <property type="match status" value="1"/>
</dbReference>
<feature type="compositionally biased region" description="Polar residues" evidence="2">
    <location>
        <begin position="193"/>
        <end position="202"/>
    </location>
</feature>
<evidence type="ECO:0000313" key="5">
    <source>
        <dbReference type="Proteomes" id="UP000825729"/>
    </source>
</evidence>
<keyword evidence="5" id="KW-1185">Reference proteome</keyword>
<dbReference type="CDD" id="cd01647">
    <property type="entry name" value="RT_LTR"/>
    <property type="match status" value="1"/>
</dbReference>
<dbReference type="InterPro" id="IPR041577">
    <property type="entry name" value="RT_RNaseH_2"/>
</dbReference>
<proteinExistence type="predicted"/>
<feature type="compositionally biased region" description="Low complexity" evidence="2">
    <location>
        <begin position="1034"/>
        <end position="1050"/>
    </location>
</feature>
<dbReference type="Proteomes" id="UP000825729">
    <property type="component" value="Unassembled WGS sequence"/>
</dbReference>
<dbReference type="InterPro" id="IPR043502">
    <property type="entry name" value="DNA/RNA_pol_sf"/>
</dbReference>
<evidence type="ECO:0000313" key="4">
    <source>
        <dbReference type="EMBL" id="KAG9453382.1"/>
    </source>
</evidence>
<dbReference type="EMBL" id="JAINDJ010000003">
    <property type="protein sequence ID" value="KAG9453382.1"/>
    <property type="molecule type" value="Genomic_DNA"/>
</dbReference>
<evidence type="ECO:0000256" key="2">
    <source>
        <dbReference type="SAM" id="MobiDB-lite"/>
    </source>
</evidence>
<feature type="region of interest" description="Disordered" evidence="2">
    <location>
        <begin position="1"/>
        <end position="60"/>
    </location>
</feature>
<gene>
    <name evidence="4" type="ORF">H6P81_006286</name>
</gene>
<feature type="compositionally biased region" description="Basic residues" evidence="2">
    <location>
        <begin position="689"/>
        <end position="701"/>
    </location>
</feature>
<dbReference type="InterPro" id="IPR043128">
    <property type="entry name" value="Rev_trsase/Diguanyl_cyclase"/>
</dbReference>
<feature type="region of interest" description="Disordered" evidence="2">
    <location>
        <begin position="460"/>
        <end position="491"/>
    </location>
</feature>
<name>A0AAV7EX15_ARIFI</name>
<dbReference type="SUPFAM" id="SSF56672">
    <property type="entry name" value="DNA/RNA polymerases"/>
    <property type="match status" value="1"/>
</dbReference>
<organism evidence="4 5">
    <name type="scientific">Aristolochia fimbriata</name>
    <name type="common">White veined hardy Dutchman's pipe vine</name>
    <dbReference type="NCBI Taxonomy" id="158543"/>
    <lineage>
        <taxon>Eukaryota</taxon>
        <taxon>Viridiplantae</taxon>
        <taxon>Streptophyta</taxon>
        <taxon>Embryophyta</taxon>
        <taxon>Tracheophyta</taxon>
        <taxon>Spermatophyta</taxon>
        <taxon>Magnoliopsida</taxon>
        <taxon>Magnoliidae</taxon>
        <taxon>Piperales</taxon>
        <taxon>Aristolochiaceae</taxon>
        <taxon>Aristolochia</taxon>
    </lineage>
</organism>
<sequence>MTSYTNNGNNNNGGKQTTSSSSAQPRPAATAGSTTGTRGSAAASPANVRVPTSPPPATCPVTRAMARNLSAGQAPFMRDVHRPSALFVPQATAASNKPVAVAAKLLPAMARPTYLAVASSPPPRSPTVSPAQSPPSRRSSIVPTLVQRYEQQGGVSTSSRTSAADNSPVVLVSHNLLAALNAAAGPPPIRSPRPQTSATSPATTRLPFHLASSHRRLPPQASRVPGTHSAINSRLGADRNQPTTNASAGPPQEDLSSDDELPPVTPVAIRRGRAEVDPTALTIDAVNELINRAVRNSSGDNKSVVNRRPYTQRIQNIPMPVGYHPPKFQQFNGDGHPKQHVAHFIETCNNAGTDDDLLVKQFGRSLKGNAFDCTRRTVTLVEIANLKQKKGEKVVIYINWWRNLSLNCKESSNLSLEAEIEMCSRGMHWELLRYISSRRPNDFQELATEAHNMEFLIEERGEEGSSSADPRKKGKTPAMTAPKEMKEKTKSSFATNAFEPIKVGSKFKATYLPRQLTGSTYNKLSLEERQAKTYPFADADVPIMLNQLLDNQLLRLPEIKRPDDQSKSKDPNFCKYHRLVGHSTEKCFVLKDRIMELAAQGRIEIEGAENTASSHAISFQAEPNRRIRPNKNRPHNNNRRPPAKVAPKPAPRELAAVDAEGWILVTRRKKPVRDLEPAPANARTEAKRSNKKAVKRQRKAHRTDVQGATKKKRRPVTLAEFFPKEFFAPPAMVATWSTTPLKPTTAKDKGKRPVVKCDDLETSLKQISSLNKIEDDLDLDIRSRQALIRILDRPEELKTELETLLMRKHDLPKVGLTPLYRKEEEDALSSPQLAKSDQTFAVSCPPCITFREEDAQLGTKNHNRPLFISGYIRDHKINRILVDCRSAVNILPIRTMKNIGLSAGDLSPRGPKNTQDDEPQAAHRRLGRRHSSSSHRLQNVLQPAPGSTVASFKRSRALHTSSMLQILENGEQKTVYADESPFTEVEASFADAKFYLTTRPTVKLSLSSKKAANAKSTPPQAASSKQPTRDETLKQPSQPTTTQVTSPKQPAHNSQSAHGHKPATVATTSNQRNMPILRYIPQSQRKKGEAPLVACNKIQPTPFLEKLPSTRSNEGFDPNAYRLMARAGGNLTKEEIHAKPPITLPVLTPEQEKLRDEGQRITQGRLGLGYEKQMPVKIYTSRAKPVKITKKVSADVHQVSVGKNLTEKKDAPKPVVVYTLRAAIARARAYDSVMVNHISFTNDDQEEEEFILKEALAEFEEGGQATVEELKKVNLGTTEDPQPTFLSASLTAEEEAEYMALLHEYRDIFAWNYIEMPGLDPRVAVHKLAVHPSVRPVKQSQRRFQPELVPKIEKEVDKLIAANFIKEVKYPSWIANIVTVKKRTGQIQVYVDFRDLNKACPKDDFPLPITELMVDTTTGHEALSFMDGSSGYSQIRMDPKDEELTAFRTHKGIFATKEPTIFSTSGQCSSDCDGKFLGFIVHRRGIEIDQSKIDSIQKMTEPRNVSKLKSFKGHLAYIQRFISNLAGRCQPFSRLLKKGTPFEWDDSCRNAFNNIKAYLTKPPVLVASTVDKPLQLYIAAQEKSVGALLAQCDENNKERSLYYLSRTLVGAELNYSPIEKTCLALIFAIQKLWHYLLAHSTNLISRADPLKYIMS</sequence>
<keyword evidence="1" id="KW-0511">Multifunctional enzyme</keyword>
<feature type="compositionally biased region" description="Basic residues" evidence="2">
    <location>
        <begin position="922"/>
        <end position="933"/>
    </location>
</feature>
<feature type="compositionally biased region" description="Low complexity" evidence="2">
    <location>
        <begin position="25"/>
        <end position="46"/>
    </location>
</feature>
<feature type="compositionally biased region" description="Polar residues" evidence="2">
    <location>
        <begin position="15"/>
        <end position="24"/>
    </location>
</feature>
<feature type="region of interest" description="Disordered" evidence="2">
    <location>
        <begin position="117"/>
        <end position="140"/>
    </location>
</feature>
<dbReference type="Gene3D" id="3.10.10.10">
    <property type="entry name" value="HIV Type 1 Reverse Transcriptase, subunit A, domain 1"/>
    <property type="match status" value="1"/>
</dbReference>
<comment type="caution">
    <text evidence="4">The sequence shown here is derived from an EMBL/GenBank/DDBJ whole genome shotgun (WGS) entry which is preliminary data.</text>
</comment>
<dbReference type="PANTHER" id="PTHR37984">
    <property type="entry name" value="PROTEIN CBG26694"/>
    <property type="match status" value="1"/>
</dbReference>
<accession>A0AAV7EX15</accession>
<dbReference type="FunFam" id="3.30.70.270:FF:000020">
    <property type="entry name" value="Transposon Tf2-6 polyprotein-like Protein"/>
    <property type="match status" value="1"/>
</dbReference>
<dbReference type="InterPro" id="IPR050951">
    <property type="entry name" value="Retrovirus_Pol_polyprotein"/>
</dbReference>
<feature type="compositionally biased region" description="Polar residues" evidence="2">
    <location>
        <begin position="1017"/>
        <end position="1026"/>
    </location>
</feature>
<evidence type="ECO:0000256" key="1">
    <source>
        <dbReference type="ARBA" id="ARBA00023268"/>
    </source>
</evidence>
<feature type="region of interest" description="Disordered" evidence="2">
    <location>
        <begin position="901"/>
        <end position="954"/>
    </location>
</feature>
<feature type="domain" description="Reverse transcriptase/retrotransposon-derived protein RNase H-like" evidence="3">
    <location>
        <begin position="1544"/>
        <end position="1640"/>
    </location>
</feature>
<feature type="compositionally biased region" description="Basic residues" evidence="2">
    <location>
        <begin position="626"/>
        <end position="642"/>
    </location>
</feature>
<feature type="region of interest" description="Disordered" evidence="2">
    <location>
        <begin position="214"/>
        <end position="264"/>
    </location>
</feature>